<keyword evidence="5" id="KW-1185">Reference proteome</keyword>
<dbReference type="GO" id="GO:0008270">
    <property type="term" value="F:zinc ion binding"/>
    <property type="evidence" value="ECO:0007669"/>
    <property type="project" value="UniProtKB-KW"/>
</dbReference>
<dbReference type="Proteomes" id="UP000015453">
    <property type="component" value="Unassembled WGS sequence"/>
</dbReference>
<dbReference type="Pfam" id="PF14111">
    <property type="entry name" value="DUF4283"/>
    <property type="match status" value="1"/>
</dbReference>
<evidence type="ECO:0000256" key="1">
    <source>
        <dbReference type="PROSITE-ProRule" id="PRU00047"/>
    </source>
</evidence>
<accession>S8BY81</accession>
<evidence type="ECO:0000313" key="5">
    <source>
        <dbReference type="Proteomes" id="UP000015453"/>
    </source>
</evidence>
<organism evidence="4 5">
    <name type="scientific">Genlisea aurea</name>
    <dbReference type="NCBI Taxonomy" id="192259"/>
    <lineage>
        <taxon>Eukaryota</taxon>
        <taxon>Viridiplantae</taxon>
        <taxon>Streptophyta</taxon>
        <taxon>Embryophyta</taxon>
        <taxon>Tracheophyta</taxon>
        <taxon>Spermatophyta</taxon>
        <taxon>Magnoliopsida</taxon>
        <taxon>eudicotyledons</taxon>
        <taxon>Gunneridae</taxon>
        <taxon>Pentapetalae</taxon>
        <taxon>asterids</taxon>
        <taxon>lamiids</taxon>
        <taxon>Lamiales</taxon>
        <taxon>Lentibulariaceae</taxon>
        <taxon>Genlisea</taxon>
    </lineage>
</organism>
<evidence type="ECO:0000313" key="4">
    <source>
        <dbReference type="EMBL" id="EPS57136.1"/>
    </source>
</evidence>
<keyword evidence="1" id="KW-0479">Metal-binding</keyword>
<dbReference type="InterPro" id="IPR025558">
    <property type="entry name" value="DUF4283"/>
</dbReference>
<keyword evidence="1" id="KW-0863">Zinc-finger</keyword>
<proteinExistence type="predicted"/>
<name>S8BY81_9LAMI</name>
<dbReference type="InterPro" id="IPR040256">
    <property type="entry name" value="At4g02000-like"/>
</dbReference>
<dbReference type="PANTHER" id="PTHR31286">
    <property type="entry name" value="GLYCINE-RICH CELL WALL STRUCTURAL PROTEIN 1.8-LIKE"/>
    <property type="match status" value="1"/>
</dbReference>
<feature type="compositionally biased region" description="Basic and acidic residues" evidence="2">
    <location>
        <begin position="248"/>
        <end position="261"/>
    </location>
</feature>
<dbReference type="AlphaFoldDB" id="S8BY81"/>
<dbReference type="PANTHER" id="PTHR31286:SF167">
    <property type="entry name" value="OS09G0268800 PROTEIN"/>
    <property type="match status" value="1"/>
</dbReference>
<dbReference type="Pfam" id="PF14392">
    <property type="entry name" value="zf-CCHC_4"/>
    <property type="match status" value="1"/>
</dbReference>
<protein>
    <recommendedName>
        <fullName evidence="3">CCHC-type domain-containing protein</fullName>
    </recommendedName>
</protein>
<gene>
    <name evidence="4" type="ORF">M569_17686</name>
</gene>
<sequence length="297" mass="33350">MDFDLGALCASLSIRDDEESSGIVPKALLGKHPKDSGAYLVGRVLNRKAPKLESLSNALQFAFKAIHGLEVRKLDDTRFLFRFNNGDESKYVLLNGPWHYEKFTLVLAPVSDGENPYAINLSWCDFHVKVHNLPLVSIKGETAEYLGNEIGLFREAEIPRNGFVGDNKLRMRVSINTDSPLKRMIRLNLEDGSRAIIPITYERLQNFCFNCGKLDHLHKDCDVDAVDDSPPFGPWLREIPRAKTTRNQKGDQSETSKDSYEARSTPSTQDRKGAVNPNVDSSPESVMKVTSRRVKGK</sequence>
<dbReference type="InterPro" id="IPR025836">
    <property type="entry name" value="Zn_knuckle_CX2CX4HX4C"/>
</dbReference>
<dbReference type="GO" id="GO:0003676">
    <property type="term" value="F:nucleic acid binding"/>
    <property type="evidence" value="ECO:0007669"/>
    <property type="project" value="InterPro"/>
</dbReference>
<feature type="domain" description="CCHC-type" evidence="3">
    <location>
        <begin position="208"/>
        <end position="221"/>
    </location>
</feature>
<reference evidence="4 5" key="1">
    <citation type="journal article" date="2013" name="BMC Genomics">
        <title>The miniature genome of a carnivorous plant Genlisea aurea contains a low number of genes and short non-coding sequences.</title>
        <authorList>
            <person name="Leushkin E.V."/>
            <person name="Sutormin R.A."/>
            <person name="Nabieva E.R."/>
            <person name="Penin A.A."/>
            <person name="Kondrashov A.S."/>
            <person name="Logacheva M.D."/>
        </authorList>
    </citation>
    <scope>NUCLEOTIDE SEQUENCE [LARGE SCALE GENOMIC DNA]</scope>
</reference>
<dbReference type="OrthoDB" id="1695837at2759"/>
<evidence type="ECO:0000256" key="2">
    <source>
        <dbReference type="SAM" id="MobiDB-lite"/>
    </source>
</evidence>
<keyword evidence="1" id="KW-0862">Zinc</keyword>
<evidence type="ECO:0000259" key="3">
    <source>
        <dbReference type="PROSITE" id="PS50158"/>
    </source>
</evidence>
<comment type="caution">
    <text evidence="4">The sequence shown here is derived from an EMBL/GenBank/DDBJ whole genome shotgun (WGS) entry which is preliminary data.</text>
</comment>
<feature type="non-terminal residue" evidence="4">
    <location>
        <position position="297"/>
    </location>
</feature>
<dbReference type="PROSITE" id="PS50158">
    <property type="entry name" value="ZF_CCHC"/>
    <property type="match status" value="1"/>
</dbReference>
<dbReference type="EMBL" id="AUSU01010606">
    <property type="protein sequence ID" value="EPS57136.1"/>
    <property type="molecule type" value="Genomic_DNA"/>
</dbReference>
<dbReference type="InterPro" id="IPR001878">
    <property type="entry name" value="Znf_CCHC"/>
</dbReference>
<feature type="region of interest" description="Disordered" evidence="2">
    <location>
        <begin position="232"/>
        <end position="297"/>
    </location>
</feature>